<dbReference type="GO" id="GO:0071973">
    <property type="term" value="P:bacterial-type flagellum-dependent cell motility"/>
    <property type="evidence" value="ECO:0007669"/>
    <property type="project" value="InterPro"/>
</dbReference>
<dbReference type="PANTHER" id="PTHR15184:SF9">
    <property type="entry name" value="SPI-1 TYPE 3 SECRETION SYSTEM ATPASE"/>
    <property type="match status" value="1"/>
</dbReference>
<dbReference type="STRING" id="485916.Dtox_0691"/>
<name>C8W1G0_DESAS</name>
<dbReference type="Proteomes" id="UP000002217">
    <property type="component" value="Chromosome"/>
</dbReference>
<accession>C8W1G0</accession>
<dbReference type="NCBIfam" id="TIGR01026">
    <property type="entry name" value="fliI_yscN"/>
    <property type="match status" value="1"/>
</dbReference>
<dbReference type="eggNOG" id="COG1157">
    <property type="taxonomic scope" value="Bacteria"/>
</dbReference>
<evidence type="ECO:0000256" key="2">
    <source>
        <dbReference type="ARBA" id="ARBA00022448"/>
    </source>
</evidence>
<evidence type="ECO:0000313" key="10">
    <source>
        <dbReference type="EMBL" id="ACV61605.1"/>
    </source>
</evidence>
<dbReference type="PANTHER" id="PTHR15184">
    <property type="entry name" value="ATP SYNTHASE"/>
    <property type="match status" value="1"/>
</dbReference>
<dbReference type="HOGENOM" id="CLU_022398_5_1_9"/>
<dbReference type="NCBIfam" id="TIGR03497">
    <property type="entry name" value="FliI_clade2"/>
    <property type="match status" value="1"/>
</dbReference>
<dbReference type="InterPro" id="IPR005714">
    <property type="entry name" value="ATPase_T3SS_FliI/YscN"/>
</dbReference>
<dbReference type="InterPro" id="IPR050053">
    <property type="entry name" value="ATPase_alpha/beta_chains"/>
</dbReference>
<dbReference type="KEGG" id="dae:Dtox_0691"/>
<evidence type="ECO:0000256" key="5">
    <source>
        <dbReference type="ARBA" id="ARBA00022840"/>
    </source>
</evidence>
<evidence type="ECO:0000256" key="7">
    <source>
        <dbReference type="ARBA" id="ARBA00022967"/>
    </source>
</evidence>
<keyword evidence="2" id="KW-0813">Transport</keyword>
<evidence type="ECO:0000256" key="6">
    <source>
        <dbReference type="ARBA" id="ARBA00022927"/>
    </source>
</evidence>
<protein>
    <submittedName>
        <fullName evidence="10">ATPase, FliI/YscN family</fullName>
        <ecNumber evidence="10">3.6.3.14</ecNumber>
    </submittedName>
</protein>
<dbReference type="RefSeq" id="WP_015756323.1">
    <property type="nucleotide sequence ID" value="NC_013216.1"/>
</dbReference>
<sequence>MKMSEIIIDFARWSRRVRKSRVAVVSGEVTRVVGLTVEVVGIKASIGEVCHVIVPGRSRPIVAEVVGFMQGASILMPLGELQGIQPGNQVVPTGRNLTVEVSDDMLGSVLDGLGRQIGGKTAGEQKTKFPVDNQPPNPLTRQRIAQVLPTGVRAIDSVLTCGQGQRIGIFAGSGVGKSTLLGMIAKYGKADVNVIGLIGERGREVKDFIETDLGEEGLSRSVVVAATSDQPALIRLKGAMVATALAEYFRNKGLNVMLLMDSVTRFAMAQREVGLAVGEPPATKGYTPSVFALLPKLLERSGMSVEGSITAFYTVLVDGDDMNEPIADAVRGILDGHIVLTRRLAAKNHYPAIDVLSSVSRVMSDIVNPEHLSRAARLRELLSTYLQAEDLISIGAYNFGANPKIDDAIRHYDNIIEFLRQHPEEPYEFSETIDWLRRLGD</sequence>
<dbReference type="InterPro" id="IPR027417">
    <property type="entry name" value="P-loop_NTPase"/>
</dbReference>
<dbReference type="Pfam" id="PF18269">
    <property type="entry name" value="T3SS_ATPase_C"/>
    <property type="match status" value="1"/>
</dbReference>
<keyword evidence="7" id="KW-1278">Translocase</keyword>
<evidence type="ECO:0000256" key="4">
    <source>
        <dbReference type="ARBA" id="ARBA00022741"/>
    </source>
</evidence>
<organism evidence="10 11">
    <name type="scientific">Desulfofarcimen acetoxidans (strain ATCC 49208 / DSM 771 / KCTC 5769 / VKM B-1644 / 5575)</name>
    <name type="common">Desulfotomaculum acetoxidans</name>
    <dbReference type="NCBI Taxonomy" id="485916"/>
    <lineage>
        <taxon>Bacteria</taxon>
        <taxon>Bacillati</taxon>
        <taxon>Bacillota</taxon>
        <taxon>Clostridia</taxon>
        <taxon>Eubacteriales</taxon>
        <taxon>Peptococcaceae</taxon>
        <taxon>Desulfofarcimen</taxon>
    </lineage>
</organism>
<feature type="domain" description="AAA+ ATPase" evidence="9">
    <location>
        <begin position="163"/>
        <end position="344"/>
    </location>
</feature>
<dbReference type="GO" id="GO:0044780">
    <property type="term" value="P:bacterial-type flagellum assembly"/>
    <property type="evidence" value="ECO:0007669"/>
    <property type="project" value="InterPro"/>
</dbReference>
<dbReference type="InterPro" id="IPR003593">
    <property type="entry name" value="AAA+_ATPase"/>
</dbReference>
<evidence type="ECO:0000256" key="1">
    <source>
        <dbReference type="ARBA" id="ARBA00004496"/>
    </source>
</evidence>
<dbReference type="InterPro" id="IPR040627">
    <property type="entry name" value="T3SS_ATPase_C"/>
</dbReference>
<dbReference type="GO" id="GO:0016887">
    <property type="term" value="F:ATP hydrolysis activity"/>
    <property type="evidence" value="ECO:0007669"/>
    <property type="project" value="InterPro"/>
</dbReference>
<dbReference type="Pfam" id="PF00006">
    <property type="entry name" value="ATP-synt_ab"/>
    <property type="match status" value="1"/>
</dbReference>
<keyword evidence="5" id="KW-0067">ATP-binding</keyword>
<dbReference type="GO" id="GO:0005737">
    <property type="term" value="C:cytoplasm"/>
    <property type="evidence" value="ECO:0007669"/>
    <property type="project" value="UniProtKB-SubCell"/>
</dbReference>
<reference evidence="10 11" key="1">
    <citation type="journal article" date="2009" name="Stand. Genomic Sci.">
        <title>Complete genome sequence of Desulfotomaculum acetoxidans type strain (5575).</title>
        <authorList>
            <person name="Spring S."/>
            <person name="Lapidus A."/>
            <person name="Schroder M."/>
            <person name="Gleim D."/>
            <person name="Sims D."/>
            <person name="Meincke L."/>
            <person name="Glavina Del Rio T."/>
            <person name="Tice H."/>
            <person name="Copeland A."/>
            <person name="Cheng J.F."/>
            <person name="Lucas S."/>
            <person name="Chen F."/>
            <person name="Nolan M."/>
            <person name="Bruce D."/>
            <person name="Goodwin L."/>
            <person name="Pitluck S."/>
            <person name="Ivanova N."/>
            <person name="Mavromatis K."/>
            <person name="Mikhailova N."/>
            <person name="Pati A."/>
            <person name="Chen A."/>
            <person name="Palaniappan K."/>
            <person name="Land M."/>
            <person name="Hauser L."/>
            <person name="Chang Y.J."/>
            <person name="Jeffries C.D."/>
            <person name="Chain P."/>
            <person name="Saunders E."/>
            <person name="Brettin T."/>
            <person name="Detter J.C."/>
            <person name="Goker M."/>
            <person name="Bristow J."/>
            <person name="Eisen J.A."/>
            <person name="Markowitz V."/>
            <person name="Hugenholtz P."/>
            <person name="Kyrpides N.C."/>
            <person name="Klenk H.P."/>
            <person name="Han C."/>
        </authorList>
    </citation>
    <scope>NUCLEOTIDE SEQUENCE [LARGE SCALE GENOMIC DNA]</scope>
    <source>
        <strain evidence="11">ATCC 49208 / DSM 771 / VKM B-1644</strain>
    </source>
</reference>
<dbReference type="InterPro" id="IPR022425">
    <property type="entry name" value="FliI_clade2"/>
</dbReference>
<evidence type="ECO:0000256" key="3">
    <source>
        <dbReference type="ARBA" id="ARBA00022490"/>
    </source>
</evidence>
<keyword evidence="3" id="KW-0963">Cytoplasm</keyword>
<dbReference type="CDD" id="cd01136">
    <property type="entry name" value="ATPase_flagellum-secretory_path_III"/>
    <property type="match status" value="1"/>
</dbReference>
<keyword evidence="10" id="KW-0378">Hydrolase</keyword>
<dbReference type="Pfam" id="PF02874">
    <property type="entry name" value="ATP-synt_ab_N"/>
    <property type="match status" value="1"/>
</dbReference>
<keyword evidence="11" id="KW-1185">Reference proteome</keyword>
<dbReference type="FunFam" id="3.40.50.12240:FF:000002">
    <property type="entry name" value="Flagellum-specific ATP synthase FliI"/>
    <property type="match status" value="1"/>
</dbReference>
<proteinExistence type="predicted"/>
<dbReference type="InterPro" id="IPR000194">
    <property type="entry name" value="ATPase_F1/V1/A1_a/bsu_nucl-bd"/>
</dbReference>
<evidence type="ECO:0000313" key="11">
    <source>
        <dbReference type="Proteomes" id="UP000002217"/>
    </source>
</evidence>
<dbReference type="GO" id="GO:0030257">
    <property type="term" value="C:type III protein secretion system complex"/>
    <property type="evidence" value="ECO:0007669"/>
    <property type="project" value="InterPro"/>
</dbReference>
<evidence type="ECO:0000259" key="9">
    <source>
        <dbReference type="SMART" id="SM00382"/>
    </source>
</evidence>
<dbReference type="Gene3D" id="3.40.50.12240">
    <property type="match status" value="1"/>
</dbReference>
<gene>
    <name evidence="10" type="ordered locus">Dtox_0691</name>
</gene>
<dbReference type="CDD" id="cd18117">
    <property type="entry name" value="ATP-synt_flagellum-secretory_path_III_N"/>
    <property type="match status" value="1"/>
</dbReference>
<dbReference type="AlphaFoldDB" id="C8W1G0"/>
<dbReference type="GO" id="GO:0005524">
    <property type="term" value="F:ATP binding"/>
    <property type="evidence" value="ECO:0007669"/>
    <property type="project" value="UniProtKB-KW"/>
</dbReference>
<dbReference type="GO" id="GO:0046933">
    <property type="term" value="F:proton-transporting ATP synthase activity, rotational mechanism"/>
    <property type="evidence" value="ECO:0007669"/>
    <property type="project" value="TreeGrafter"/>
</dbReference>
<dbReference type="SUPFAM" id="SSF52540">
    <property type="entry name" value="P-loop containing nucleoside triphosphate hydrolases"/>
    <property type="match status" value="1"/>
</dbReference>
<evidence type="ECO:0000256" key="8">
    <source>
        <dbReference type="ARBA" id="ARBA00023065"/>
    </source>
</evidence>
<dbReference type="SMART" id="SM00382">
    <property type="entry name" value="AAA"/>
    <property type="match status" value="1"/>
</dbReference>
<dbReference type="EMBL" id="CP001720">
    <property type="protein sequence ID" value="ACV61605.1"/>
    <property type="molecule type" value="Genomic_DNA"/>
</dbReference>
<keyword evidence="8" id="KW-0406">Ion transport</keyword>
<keyword evidence="6" id="KW-0653">Protein transport</keyword>
<dbReference type="InterPro" id="IPR004100">
    <property type="entry name" value="ATPase_F1/V1/A1_a/bsu_N"/>
</dbReference>
<keyword evidence="4" id="KW-0547">Nucleotide-binding</keyword>
<dbReference type="GO" id="GO:0030254">
    <property type="term" value="P:protein secretion by the type III secretion system"/>
    <property type="evidence" value="ECO:0007669"/>
    <property type="project" value="InterPro"/>
</dbReference>
<dbReference type="EC" id="3.6.3.14" evidence="10"/>
<comment type="subcellular location">
    <subcellularLocation>
        <location evidence="1">Cytoplasm</location>
    </subcellularLocation>
</comment>